<dbReference type="GO" id="GO:0005975">
    <property type="term" value="P:carbohydrate metabolic process"/>
    <property type="evidence" value="ECO:0007669"/>
    <property type="project" value="InterPro"/>
</dbReference>
<gene>
    <name evidence="4" type="ORF">CSUB01_11817</name>
</gene>
<dbReference type="Proteomes" id="UP000027238">
    <property type="component" value="Unassembled WGS sequence"/>
</dbReference>
<accession>A0A066XM22</accession>
<dbReference type="PROSITE" id="PS51762">
    <property type="entry name" value="GH16_2"/>
    <property type="match status" value="1"/>
</dbReference>
<comment type="caution">
    <text evidence="4">The sequence shown here is derived from an EMBL/GenBank/DDBJ whole genome shotgun (WGS) entry which is preliminary data.</text>
</comment>
<dbReference type="Gene3D" id="2.60.120.200">
    <property type="match status" value="1"/>
</dbReference>
<dbReference type="InterPro" id="IPR013320">
    <property type="entry name" value="ConA-like_dom_sf"/>
</dbReference>
<dbReference type="EMBL" id="JMSE01000419">
    <property type="protein sequence ID" value="KDN69987.1"/>
    <property type="molecule type" value="Genomic_DNA"/>
</dbReference>
<dbReference type="InterPro" id="IPR008701">
    <property type="entry name" value="NPP1"/>
</dbReference>
<feature type="signal peptide" evidence="2">
    <location>
        <begin position="1"/>
        <end position="20"/>
    </location>
</feature>
<dbReference type="InterPro" id="IPR000757">
    <property type="entry name" value="Beta-glucanase-like"/>
</dbReference>
<keyword evidence="5" id="KW-1185">Reference proteome</keyword>
<dbReference type="HOGENOM" id="CLU_457825_0_0_1"/>
<evidence type="ECO:0000256" key="2">
    <source>
        <dbReference type="SAM" id="SignalP"/>
    </source>
</evidence>
<keyword evidence="2" id="KW-0732">Signal</keyword>
<evidence type="ECO:0000256" key="1">
    <source>
        <dbReference type="SAM" id="MobiDB-lite"/>
    </source>
</evidence>
<evidence type="ECO:0000259" key="3">
    <source>
        <dbReference type="PROSITE" id="PS51762"/>
    </source>
</evidence>
<feature type="chain" id="PRO_5001630398" evidence="2">
    <location>
        <begin position="21"/>
        <end position="596"/>
    </location>
</feature>
<dbReference type="SUPFAM" id="SSF49899">
    <property type="entry name" value="Concanavalin A-like lectins/glucanases"/>
    <property type="match status" value="1"/>
</dbReference>
<protein>
    <submittedName>
        <fullName evidence="4">Putative endo-1,3-beta-glucanase</fullName>
    </submittedName>
</protein>
<dbReference type="InterPro" id="IPR050546">
    <property type="entry name" value="Glycosyl_Hydrlase_16"/>
</dbReference>
<evidence type="ECO:0000313" key="4">
    <source>
        <dbReference type="EMBL" id="KDN69987.1"/>
    </source>
</evidence>
<name>A0A066XM22_COLSU</name>
<dbReference type="GO" id="GO:0004553">
    <property type="term" value="F:hydrolase activity, hydrolyzing O-glycosyl compounds"/>
    <property type="evidence" value="ECO:0007669"/>
    <property type="project" value="InterPro"/>
</dbReference>
<dbReference type="AlphaFoldDB" id="A0A066XM22"/>
<proteinExistence type="predicted"/>
<dbReference type="CDD" id="cd02182">
    <property type="entry name" value="GH16_Strep_laminarinase_like"/>
    <property type="match status" value="1"/>
</dbReference>
<dbReference type="STRING" id="1173701.A0A066XM22"/>
<dbReference type="PANTHER" id="PTHR10963:SF60">
    <property type="entry name" value="GRAM-NEGATIVE BACTERIA-BINDING PROTEIN 1-RELATED"/>
    <property type="match status" value="1"/>
</dbReference>
<dbReference type="Pfam" id="PF05630">
    <property type="entry name" value="NPP1"/>
    <property type="match status" value="1"/>
</dbReference>
<organism evidence="4 5">
    <name type="scientific">Colletotrichum sublineola</name>
    <name type="common">Sorghum anthracnose fungus</name>
    <dbReference type="NCBI Taxonomy" id="1173701"/>
    <lineage>
        <taxon>Eukaryota</taxon>
        <taxon>Fungi</taxon>
        <taxon>Dikarya</taxon>
        <taxon>Ascomycota</taxon>
        <taxon>Pezizomycotina</taxon>
        <taxon>Sordariomycetes</taxon>
        <taxon>Hypocreomycetidae</taxon>
        <taxon>Glomerellales</taxon>
        <taxon>Glomerellaceae</taxon>
        <taxon>Colletotrichum</taxon>
        <taxon>Colletotrichum graminicola species complex</taxon>
    </lineage>
</organism>
<dbReference type="eggNOG" id="ENOG502SJND">
    <property type="taxonomic scope" value="Eukaryota"/>
</dbReference>
<reference evidence="5" key="1">
    <citation type="journal article" date="2014" name="Genome Announc.">
        <title>Draft genome sequence of Colletotrichum sublineola, a destructive pathogen of cultivated sorghum.</title>
        <authorList>
            <person name="Baroncelli R."/>
            <person name="Sanz-Martin J.M."/>
            <person name="Rech G.E."/>
            <person name="Sukno S.A."/>
            <person name="Thon M.R."/>
        </authorList>
    </citation>
    <scope>NUCLEOTIDE SEQUENCE [LARGE SCALE GENOMIC DNA]</scope>
    <source>
        <strain evidence="5">TX430BB</strain>
    </source>
</reference>
<feature type="region of interest" description="Disordered" evidence="1">
    <location>
        <begin position="281"/>
        <end position="322"/>
    </location>
</feature>
<feature type="domain" description="GH16" evidence="3">
    <location>
        <begin position="297"/>
        <end position="596"/>
    </location>
</feature>
<dbReference type="PANTHER" id="PTHR10963">
    <property type="entry name" value="GLYCOSYL HYDROLASE-RELATED"/>
    <property type="match status" value="1"/>
</dbReference>
<sequence length="596" mass="63763">MLCRAVGLVGAFAFLGAASTESNIEARGKIRDDPGGHNWIDHDKVKAFLPSYPNDLPTQLALRFNPLLYVEGGCDVYPAVDDAGNLSGGLKPTPKDKRRSGCDAGGQGQVYARLGTTQNRTAIMYSYYMPKVRWGKGDDQGHRSYWAFAIAWLLEFGCSPSQFWPTGLSFTSDHEQMAWSYKTPLSYSAALTQMPTHPKLKLHDVGMGPFTGADGDLLFQRTLVTWDQLPSQARAALNDVRYEHTIVPFSDANFQGLIDAAYASQFYSDAPIAAKSSCLNITEGPHTAPQQPGGQGPGQGQTPGQPPDGTNGGGQPTLPSGYSQIVFEDNYSKQQVGSLPDTSKWDFDLGTGYPGGAPNWGTGEVQTYTNDSANIGISSSGTLVITPMVNNGDWTSSRIQTNAAQDFKCAPGGKLRIEASVMLPDSDPSTQLGIWPAVWSMGSAFRTNVSSWPGIGELDILEVLNGEPKLYQTVHCGVSPGGPCNEKTGLGSNTAIKRGVFNKIAVEVDRSAGGDYTTEQLVWYLNDKATFTVTGKEVGNQGYWEALASEPKMILLNVAVGGEFPDGVQGSKTPTAATVGGPESRMEIAYVAAYST</sequence>
<dbReference type="OrthoDB" id="192832at2759"/>
<evidence type="ECO:0000313" key="5">
    <source>
        <dbReference type="Proteomes" id="UP000027238"/>
    </source>
</evidence>